<organism evidence="2 3">
    <name type="scientific">Pseudonocardia alni</name>
    <name type="common">Amycolata alni</name>
    <dbReference type="NCBI Taxonomy" id="33907"/>
    <lineage>
        <taxon>Bacteria</taxon>
        <taxon>Bacillati</taxon>
        <taxon>Actinomycetota</taxon>
        <taxon>Actinomycetes</taxon>
        <taxon>Pseudonocardiales</taxon>
        <taxon>Pseudonocardiaceae</taxon>
        <taxon>Pseudonocardia</taxon>
    </lineage>
</organism>
<dbReference type="Proteomes" id="UP000232453">
    <property type="component" value="Unassembled WGS sequence"/>
</dbReference>
<name>A0AA44ZSD9_PSEA5</name>
<dbReference type="EMBL" id="PHUJ01000002">
    <property type="protein sequence ID" value="PKB41222.1"/>
    <property type="molecule type" value="Genomic_DNA"/>
</dbReference>
<comment type="caution">
    <text evidence="2">The sequence shown here is derived from an EMBL/GenBank/DDBJ whole genome shotgun (WGS) entry which is preliminary data.</text>
</comment>
<evidence type="ECO:0000313" key="3">
    <source>
        <dbReference type="Proteomes" id="UP000232453"/>
    </source>
</evidence>
<feature type="region of interest" description="Disordered" evidence="1">
    <location>
        <begin position="1"/>
        <end position="25"/>
    </location>
</feature>
<dbReference type="RefSeq" id="WP_100877287.1">
    <property type="nucleotide sequence ID" value="NZ_JBEPFP010000014.1"/>
</dbReference>
<proteinExistence type="predicted"/>
<sequence>MRSDEHGTPDAPRHLTSRSELAARTGEREHTLYKWWRDRQRNGHPEGLEIDGQWHVDEIEWRRWRAAYGADRREVDGRTLATVTELARLSGEPEATLNRWYAGRQVNGHPPGIRRDGRRYVDLERWQAWYREHKKQLKGGLTPVDRTGDPDELLSSAQVAHVLGLAGSATVNSYVGRGQFIEPDQVEETPAGRKRRFWRRRRIWEYAENRSWSRKGKGSEEAR</sequence>
<feature type="compositionally biased region" description="Basic and acidic residues" evidence="1">
    <location>
        <begin position="1"/>
        <end position="13"/>
    </location>
</feature>
<gene>
    <name evidence="2" type="ORF">ATL51_0184</name>
</gene>
<accession>A0AA44ZSD9</accession>
<evidence type="ECO:0000256" key="1">
    <source>
        <dbReference type="SAM" id="MobiDB-lite"/>
    </source>
</evidence>
<dbReference type="AlphaFoldDB" id="A0AA44ZSD9"/>
<evidence type="ECO:0000313" key="2">
    <source>
        <dbReference type="EMBL" id="PKB41222.1"/>
    </source>
</evidence>
<protein>
    <submittedName>
        <fullName evidence="2">Uncharacterized protein</fullName>
    </submittedName>
</protein>
<reference evidence="2 3" key="1">
    <citation type="submission" date="2017-11" db="EMBL/GenBank/DDBJ databases">
        <title>Sequencing the genomes of 1000 actinobacteria strains.</title>
        <authorList>
            <person name="Klenk H.-P."/>
        </authorList>
    </citation>
    <scope>NUCLEOTIDE SEQUENCE [LARGE SCALE GENOMIC DNA]</scope>
    <source>
        <strain evidence="2 3">DSM 44104</strain>
    </source>
</reference>